<dbReference type="InterPro" id="IPR027417">
    <property type="entry name" value="P-loop_NTPase"/>
</dbReference>
<dbReference type="STRING" id="29655.A0A0K9P3M5"/>
<comment type="caution">
    <text evidence="4">The sequence shown here is derived from an EMBL/GenBank/DDBJ whole genome shotgun (WGS) entry which is preliminary data.</text>
</comment>
<evidence type="ECO:0000313" key="5">
    <source>
        <dbReference type="Proteomes" id="UP000036987"/>
    </source>
</evidence>
<evidence type="ECO:0000256" key="2">
    <source>
        <dbReference type="ARBA" id="ARBA00023134"/>
    </source>
</evidence>
<sequence>MGGIGSFSTRLGAIVRSPNISSSWFTTQMAAAVSAIVDRIPLVDFMVEVRDARVPLSSGFDPIRRTSGECRRIVILNKSDLADRAQTEKWVEHFEQSNCFCYAINSHNKDNIKKLLNCLCTRIRELGVNTSYTASFMIVGIPNVGKSSIVNAMHQIGRISAEEKGKLKHAIVNTHPGETKDITSFKIASHPNIYLLDTPGVLPLEMSDLELGSKLALIGAIDDCLVGEVELARCFLSILNRGEEYKCWEKLNSMGGENSHLGKPDSQNKRRRKYPTDHTQDFIVRDVRKRIYNSILEFEGNLENDEEMLNLIDAQLLLLHEAFRVSLENGEDGYRKVAVKLLNLYRIGRLGRYTLDNLCSG</sequence>
<dbReference type="GO" id="GO:0005739">
    <property type="term" value="C:mitochondrion"/>
    <property type="evidence" value="ECO:0000318"/>
    <property type="project" value="GO_Central"/>
</dbReference>
<dbReference type="OrthoDB" id="269151at2759"/>
<dbReference type="CDD" id="cd01856">
    <property type="entry name" value="YlqF"/>
    <property type="match status" value="1"/>
</dbReference>
<keyword evidence="5" id="KW-1185">Reference proteome</keyword>
<dbReference type="PANTHER" id="PTHR45782:SF1">
    <property type="entry name" value="DAR GTPASE 2, MITOCHONDRIAL"/>
    <property type="match status" value="1"/>
</dbReference>
<evidence type="ECO:0000256" key="1">
    <source>
        <dbReference type="ARBA" id="ARBA00022741"/>
    </source>
</evidence>
<dbReference type="Gene3D" id="3.40.50.300">
    <property type="entry name" value="P-loop containing nucleotide triphosphate hydrolases"/>
    <property type="match status" value="1"/>
</dbReference>
<organism evidence="4 5">
    <name type="scientific">Zostera marina</name>
    <name type="common">Eelgrass</name>
    <dbReference type="NCBI Taxonomy" id="29655"/>
    <lineage>
        <taxon>Eukaryota</taxon>
        <taxon>Viridiplantae</taxon>
        <taxon>Streptophyta</taxon>
        <taxon>Embryophyta</taxon>
        <taxon>Tracheophyta</taxon>
        <taxon>Spermatophyta</taxon>
        <taxon>Magnoliopsida</taxon>
        <taxon>Liliopsida</taxon>
        <taxon>Zosteraceae</taxon>
        <taxon>Zostera</taxon>
    </lineage>
</organism>
<evidence type="ECO:0000313" key="4">
    <source>
        <dbReference type="EMBL" id="KMZ62842.1"/>
    </source>
</evidence>
<keyword evidence="1" id="KW-0547">Nucleotide-binding</keyword>
<dbReference type="OMA" id="TDHTQDC"/>
<keyword evidence="2" id="KW-0342">GTP-binding</keyword>
<dbReference type="AlphaFoldDB" id="A0A0K9P3M5"/>
<accession>A0A0K9P3M5</accession>
<dbReference type="PANTHER" id="PTHR45782">
    <property type="entry name" value="MITOCHONDRIAL RIBOSOME-ASSOCIATED GTPASE 1"/>
    <property type="match status" value="1"/>
</dbReference>
<dbReference type="EMBL" id="LFYR01001305">
    <property type="protein sequence ID" value="KMZ62842.1"/>
    <property type="molecule type" value="Genomic_DNA"/>
</dbReference>
<gene>
    <name evidence="4" type="ORF">ZOSMA_43G00220</name>
</gene>
<name>A0A0K9P3M5_ZOSMR</name>
<dbReference type="InterPro" id="IPR006073">
    <property type="entry name" value="GTP-bd"/>
</dbReference>
<dbReference type="GO" id="GO:0005525">
    <property type="term" value="F:GTP binding"/>
    <property type="evidence" value="ECO:0007669"/>
    <property type="project" value="UniProtKB-KW"/>
</dbReference>
<dbReference type="SUPFAM" id="SSF52540">
    <property type="entry name" value="P-loop containing nucleoside triphosphate hydrolases"/>
    <property type="match status" value="1"/>
</dbReference>
<dbReference type="Proteomes" id="UP000036987">
    <property type="component" value="Unassembled WGS sequence"/>
</dbReference>
<proteinExistence type="predicted"/>
<protein>
    <submittedName>
        <fullName evidence="4">Ribosome biogenesis GTPase A</fullName>
    </submittedName>
</protein>
<evidence type="ECO:0000259" key="3">
    <source>
        <dbReference type="Pfam" id="PF01926"/>
    </source>
</evidence>
<feature type="domain" description="G" evidence="3">
    <location>
        <begin position="136"/>
        <end position="203"/>
    </location>
</feature>
<reference evidence="5" key="1">
    <citation type="journal article" date="2016" name="Nature">
        <title>The genome of the seagrass Zostera marina reveals angiosperm adaptation to the sea.</title>
        <authorList>
            <person name="Olsen J.L."/>
            <person name="Rouze P."/>
            <person name="Verhelst B."/>
            <person name="Lin Y.-C."/>
            <person name="Bayer T."/>
            <person name="Collen J."/>
            <person name="Dattolo E."/>
            <person name="De Paoli E."/>
            <person name="Dittami S."/>
            <person name="Maumus F."/>
            <person name="Michel G."/>
            <person name="Kersting A."/>
            <person name="Lauritano C."/>
            <person name="Lohaus R."/>
            <person name="Toepel M."/>
            <person name="Tonon T."/>
            <person name="Vanneste K."/>
            <person name="Amirebrahimi M."/>
            <person name="Brakel J."/>
            <person name="Bostroem C."/>
            <person name="Chovatia M."/>
            <person name="Grimwood J."/>
            <person name="Jenkins J.W."/>
            <person name="Jueterbock A."/>
            <person name="Mraz A."/>
            <person name="Stam W.T."/>
            <person name="Tice H."/>
            <person name="Bornberg-Bauer E."/>
            <person name="Green P.J."/>
            <person name="Pearson G.A."/>
            <person name="Procaccini G."/>
            <person name="Duarte C.M."/>
            <person name="Schmutz J."/>
            <person name="Reusch T.B.H."/>
            <person name="Van de Peer Y."/>
        </authorList>
    </citation>
    <scope>NUCLEOTIDE SEQUENCE [LARGE SCALE GENOMIC DNA]</scope>
    <source>
        <strain evidence="5">cv. Finnish</strain>
    </source>
</reference>
<dbReference type="GO" id="GO:0003924">
    <property type="term" value="F:GTPase activity"/>
    <property type="evidence" value="ECO:0000318"/>
    <property type="project" value="GO_Central"/>
</dbReference>
<dbReference type="Pfam" id="PF01926">
    <property type="entry name" value="MMR_HSR1"/>
    <property type="match status" value="1"/>
</dbReference>